<dbReference type="SUPFAM" id="SSF52540">
    <property type="entry name" value="P-loop containing nucleoside triphosphate hydrolases"/>
    <property type="match status" value="2"/>
</dbReference>
<dbReference type="Gene3D" id="3.40.50.300">
    <property type="entry name" value="P-loop containing nucleotide triphosphate hydrolases"/>
    <property type="match status" value="2"/>
</dbReference>
<dbReference type="Pfam" id="PF00004">
    <property type="entry name" value="AAA"/>
    <property type="match status" value="2"/>
</dbReference>
<dbReference type="CDD" id="cd00009">
    <property type="entry name" value="AAA"/>
    <property type="match status" value="2"/>
</dbReference>
<sequence length="757" mass="84724">MNQMEQLEQLQHQPLELLNENQIMRIISALPADDPAAEEWKALAAAARYVRKQSMDERADAYLNDVFEHGEPSKNACITVQKLLARVFEHDWFTGGFPRIRETDHAQGKKKAAEKMKHQLEQALKTLQIFQSYQLKAESVCSIDDNTEEADKVKSVIKLMDEMPEAVRQAQDAAEEYSSSISGIYASKSAKAELDKKLQLVMKLADSWNSLYENHKNEQPDALMKLDAMTGLGSVKSRVKQLFYYLQFEQERERTGRYSTSTRSLDMILTGNPGTGKTTVARLLAGIYHQLGMLPKESVVEADRSRLVGAFVGQTEEKTRAVIEQASGGVLFIDEAHTLFRQDTSGSDYGQTAVDTLVAAMTSEEYAGTFAVILAGYEDDMRSFLEANPGLRSRFPQQNFIHLPDYSMDELIEIAEKTALDNDFILDEDSYPIIRQRLEEEMVDESFGNARTAEEIIRQAVFAQGAAAAEKQAFTEDNLAVLQPAYFKKSSETATQHPQTELNELIGLDDVKREVITLASFAQVQRRRREEGYASVPVELHSLFAGPPGTGKTTVASLFSQILGDLGFLKRGHLITAGRADLVAGYSGQTALKTKKVIKKALGGVLFIDEAYSLYRPGDDFGREAVDTLVEEMTKHGENLVVILAGYEEPLQQLLQSNPGLTSRFKKQILFPSYNTDELHRILLHHITRSGYEVNEKTKAALREALKGKTFPGNARDMKDAVSEAVQQHAAAYLKHESRSINELVEADFIRLKEENR</sequence>
<dbReference type="FunFam" id="3.40.50.300:FF:000216">
    <property type="entry name" value="Type VII secretion ATPase EccA"/>
    <property type="match status" value="2"/>
</dbReference>
<keyword evidence="3" id="KW-0067">ATP-binding</keyword>
<dbReference type="AlphaFoldDB" id="A0A969PTF1"/>
<gene>
    <name evidence="5" type="ORF">HCN83_06415</name>
</gene>
<dbReference type="EMBL" id="JAATHJ010000007">
    <property type="protein sequence ID" value="NJP37219.1"/>
    <property type="molecule type" value="Genomic_DNA"/>
</dbReference>
<keyword evidence="2" id="KW-0547">Nucleotide-binding</keyword>
<feature type="domain" description="AAA+ ATPase" evidence="4">
    <location>
        <begin position="263"/>
        <end position="405"/>
    </location>
</feature>
<dbReference type="Proteomes" id="UP000752012">
    <property type="component" value="Unassembled WGS sequence"/>
</dbReference>
<evidence type="ECO:0000313" key="6">
    <source>
        <dbReference type="Proteomes" id="UP000752012"/>
    </source>
</evidence>
<feature type="domain" description="AAA+ ATPase" evidence="4">
    <location>
        <begin position="538"/>
        <end position="675"/>
    </location>
</feature>
<comment type="similarity">
    <text evidence="1">Belongs to the CbxX/CfxQ family.</text>
</comment>
<dbReference type="InterPro" id="IPR003959">
    <property type="entry name" value="ATPase_AAA_core"/>
</dbReference>
<name>A0A969PTF1_9BACI</name>
<dbReference type="InterPro" id="IPR041627">
    <property type="entry name" value="AAA_lid_6"/>
</dbReference>
<evidence type="ECO:0000313" key="5">
    <source>
        <dbReference type="EMBL" id="NJP37219.1"/>
    </source>
</evidence>
<keyword evidence="6" id="KW-1185">Reference proteome</keyword>
<protein>
    <submittedName>
        <fullName evidence="5">AAA family ATPase</fullName>
    </submittedName>
</protein>
<organism evidence="5 6">
    <name type="scientific">Alkalicoccus luteus</name>
    <dbReference type="NCBI Taxonomy" id="1237094"/>
    <lineage>
        <taxon>Bacteria</taxon>
        <taxon>Bacillati</taxon>
        <taxon>Bacillota</taxon>
        <taxon>Bacilli</taxon>
        <taxon>Bacillales</taxon>
        <taxon>Bacillaceae</taxon>
        <taxon>Alkalicoccus</taxon>
    </lineage>
</organism>
<dbReference type="Pfam" id="PF17866">
    <property type="entry name" value="AAA_lid_6"/>
    <property type="match status" value="1"/>
</dbReference>
<reference evidence="5 6" key="1">
    <citation type="submission" date="2020-03" db="EMBL/GenBank/DDBJ databases">
        <title>Assessment of the enzymatic potential of alkaline-tolerant lipase obtained from Bacillus luteus H11 (technogenic soil) for the bioremediation of saline soils contaminated with petroleum substances.</title>
        <authorList>
            <person name="Kalwasinska A."/>
        </authorList>
    </citation>
    <scope>NUCLEOTIDE SEQUENCE [LARGE SCALE GENOMIC DNA]</scope>
    <source>
        <strain evidence="5 6">H11</strain>
    </source>
</reference>
<proteinExistence type="inferred from homology"/>
<dbReference type="PANTHER" id="PTHR43392">
    <property type="entry name" value="AAA-TYPE ATPASE FAMILY PROTEIN / ANKYRIN REPEAT FAMILY PROTEIN"/>
    <property type="match status" value="1"/>
</dbReference>
<evidence type="ECO:0000256" key="3">
    <source>
        <dbReference type="ARBA" id="ARBA00022840"/>
    </source>
</evidence>
<dbReference type="GO" id="GO:0005524">
    <property type="term" value="F:ATP binding"/>
    <property type="evidence" value="ECO:0007669"/>
    <property type="project" value="UniProtKB-KW"/>
</dbReference>
<comment type="caution">
    <text evidence="5">The sequence shown here is derived from an EMBL/GenBank/DDBJ whole genome shotgun (WGS) entry which is preliminary data.</text>
</comment>
<dbReference type="PANTHER" id="PTHR43392:SF2">
    <property type="entry name" value="AAA-TYPE ATPASE FAMILY PROTEIN _ ANKYRIN REPEAT FAMILY PROTEIN"/>
    <property type="match status" value="1"/>
</dbReference>
<dbReference type="Gene3D" id="1.10.8.60">
    <property type="match status" value="1"/>
</dbReference>
<dbReference type="GO" id="GO:0016887">
    <property type="term" value="F:ATP hydrolysis activity"/>
    <property type="evidence" value="ECO:0007669"/>
    <property type="project" value="InterPro"/>
</dbReference>
<accession>A0A969PTF1</accession>
<evidence type="ECO:0000256" key="1">
    <source>
        <dbReference type="ARBA" id="ARBA00010378"/>
    </source>
</evidence>
<evidence type="ECO:0000256" key="2">
    <source>
        <dbReference type="ARBA" id="ARBA00022741"/>
    </source>
</evidence>
<dbReference type="InterPro" id="IPR003593">
    <property type="entry name" value="AAA+_ATPase"/>
</dbReference>
<dbReference type="InterPro" id="IPR027417">
    <property type="entry name" value="P-loop_NTPase"/>
</dbReference>
<dbReference type="SMART" id="SM00382">
    <property type="entry name" value="AAA"/>
    <property type="match status" value="2"/>
</dbReference>
<dbReference type="InterPro" id="IPR000641">
    <property type="entry name" value="CbxX/CfxQ"/>
</dbReference>
<dbReference type="PRINTS" id="PR00819">
    <property type="entry name" value="CBXCFQXSUPER"/>
</dbReference>
<dbReference type="InterPro" id="IPR050773">
    <property type="entry name" value="CbxX/CfxQ_RuBisCO_ESX"/>
</dbReference>
<evidence type="ECO:0000259" key="4">
    <source>
        <dbReference type="SMART" id="SM00382"/>
    </source>
</evidence>